<name>A0A845HX20_9BURK</name>
<feature type="signal peptide" evidence="1">
    <location>
        <begin position="1"/>
        <end position="24"/>
    </location>
</feature>
<reference evidence="3" key="1">
    <citation type="submission" date="2019-12" db="EMBL/GenBank/DDBJ databases">
        <title>Novel species isolated from a subtropical stream in China.</title>
        <authorList>
            <person name="Lu H."/>
        </authorList>
    </citation>
    <scope>NUCLEOTIDE SEQUENCE [LARGE SCALE GENOMIC DNA]</scope>
    <source>
        <strain evidence="3">FT93W</strain>
    </source>
</reference>
<dbReference type="InterPro" id="IPR029052">
    <property type="entry name" value="Metallo-depent_PP-like"/>
</dbReference>
<dbReference type="SUPFAM" id="SSF56300">
    <property type="entry name" value="Metallo-dependent phosphatases"/>
    <property type="match status" value="1"/>
</dbReference>
<dbReference type="RefSeq" id="WP_161035239.1">
    <property type="nucleotide sequence ID" value="NZ_WWCL01000002.1"/>
</dbReference>
<evidence type="ECO:0000259" key="2">
    <source>
        <dbReference type="Pfam" id="PF00149"/>
    </source>
</evidence>
<dbReference type="Proteomes" id="UP000444316">
    <property type="component" value="Unassembled WGS sequence"/>
</dbReference>
<comment type="caution">
    <text evidence="3">The sequence shown here is derived from an EMBL/GenBank/DDBJ whole genome shotgun (WGS) entry which is preliminary data.</text>
</comment>
<dbReference type="EMBL" id="WWCL01000002">
    <property type="protein sequence ID" value="MYN45670.1"/>
    <property type="molecule type" value="Genomic_DNA"/>
</dbReference>
<organism evidence="3 4">
    <name type="scientific">Duganella fentianensis</name>
    <dbReference type="NCBI Taxonomy" id="2692177"/>
    <lineage>
        <taxon>Bacteria</taxon>
        <taxon>Pseudomonadati</taxon>
        <taxon>Pseudomonadota</taxon>
        <taxon>Betaproteobacteria</taxon>
        <taxon>Burkholderiales</taxon>
        <taxon>Oxalobacteraceae</taxon>
        <taxon>Telluria group</taxon>
        <taxon>Duganella</taxon>
    </lineage>
</organism>
<gene>
    <name evidence="3" type="ORF">GTP23_11480</name>
</gene>
<feature type="chain" id="PRO_5032991942" description="Calcineurin-like phosphoesterase domain-containing protein" evidence="1">
    <location>
        <begin position="25"/>
        <end position="372"/>
    </location>
</feature>
<evidence type="ECO:0000313" key="3">
    <source>
        <dbReference type="EMBL" id="MYN45670.1"/>
    </source>
</evidence>
<dbReference type="PANTHER" id="PTHR43143:SF1">
    <property type="entry name" value="SERINE_THREONINE-PROTEIN PHOSPHATASE CPPED1"/>
    <property type="match status" value="1"/>
</dbReference>
<keyword evidence="1" id="KW-0732">Signal</keyword>
<dbReference type="InterPro" id="IPR004843">
    <property type="entry name" value="Calcineurin-like_PHP"/>
</dbReference>
<dbReference type="Gene3D" id="3.60.21.10">
    <property type="match status" value="1"/>
</dbReference>
<sequence length="372" mass="40823">MARLISRAALAVVTASLCCASSQAAERHAARRPAPDPVLFSFATVGDSRTDAALATTAQDRLYLQNTQALARIVREISQQHPQALFFNGDMIMGYTTDAVEIARQYAYWRGMMAGLMETGTYVVPVPGNHEMQFKGKDGQGRVTKTAVPDNEQHWRASMGDLILDAARWQAVTGLPLQAYDAANTPQAGSADGNRTSQSQLTYSFDVAGSHFAVINTDPVGNDGHAPVHWLAQDFQRARERGMRHFFVFGHKPAYTYRFRAGVEEDGMDIYPQHAQAFWQLMEDYGASYFCGHQHIFNAQQPALASGGKAWQVMVGSGGSPFSAKPGDGHGPTDRMYAWALVQVHASGRVQVTIRGFDDSYGPSRTLQTLHY</sequence>
<dbReference type="PANTHER" id="PTHR43143">
    <property type="entry name" value="METALLOPHOSPHOESTERASE, CALCINEURIN SUPERFAMILY"/>
    <property type="match status" value="1"/>
</dbReference>
<protein>
    <recommendedName>
        <fullName evidence="2">Calcineurin-like phosphoesterase domain-containing protein</fullName>
    </recommendedName>
</protein>
<evidence type="ECO:0000256" key="1">
    <source>
        <dbReference type="SAM" id="SignalP"/>
    </source>
</evidence>
<keyword evidence="4" id="KW-1185">Reference proteome</keyword>
<dbReference type="Pfam" id="PF00149">
    <property type="entry name" value="Metallophos"/>
    <property type="match status" value="1"/>
</dbReference>
<dbReference type="AlphaFoldDB" id="A0A845HX20"/>
<accession>A0A845HX20</accession>
<proteinExistence type="predicted"/>
<feature type="domain" description="Calcineurin-like phosphoesterase" evidence="2">
    <location>
        <begin position="66"/>
        <end position="296"/>
    </location>
</feature>
<dbReference type="InterPro" id="IPR051918">
    <property type="entry name" value="STPP_CPPED1"/>
</dbReference>
<evidence type="ECO:0000313" key="4">
    <source>
        <dbReference type="Proteomes" id="UP000444316"/>
    </source>
</evidence>
<dbReference type="GO" id="GO:0016787">
    <property type="term" value="F:hydrolase activity"/>
    <property type="evidence" value="ECO:0007669"/>
    <property type="project" value="InterPro"/>
</dbReference>